<comment type="caution">
    <text evidence="4">The sequence shown here is derived from an EMBL/GenBank/DDBJ whole genome shotgun (WGS) entry which is preliminary data.</text>
</comment>
<dbReference type="GO" id="GO:0005829">
    <property type="term" value="C:cytosol"/>
    <property type="evidence" value="ECO:0007669"/>
    <property type="project" value="TreeGrafter"/>
</dbReference>
<evidence type="ECO:0000256" key="1">
    <source>
        <dbReference type="ARBA" id="ARBA00000274"/>
    </source>
</evidence>
<reference evidence="4 5" key="1">
    <citation type="submission" date="2018-07" db="EMBL/GenBank/DDBJ databases">
        <title>Genomic Encyclopedia of Type Strains, Phase III (KMG-III): the genomes of soil and plant-associated and newly described type strains.</title>
        <authorList>
            <person name="Whitman W."/>
        </authorList>
    </citation>
    <scope>NUCLEOTIDE SEQUENCE [LARGE SCALE GENOMIC DNA]</scope>
    <source>
        <strain evidence="4 5">CECT 8488</strain>
    </source>
</reference>
<dbReference type="AlphaFoldDB" id="A0A3D9HXH9"/>
<dbReference type="GO" id="GO:0008714">
    <property type="term" value="F:AMP nucleosidase activity"/>
    <property type="evidence" value="ECO:0007669"/>
    <property type="project" value="UniProtKB-EC"/>
</dbReference>
<proteinExistence type="inferred from homology"/>
<keyword evidence="3" id="KW-0203">Cytokinin biosynthesis</keyword>
<evidence type="ECO:0000313" key="5">
    <source>
        <dbReference type="Proteomes" id="UP000256845"/>
    </source>
</evidence>
<dbReference type="NCBIfam" id="TIGR00730">
    <property type="entry name" value="Rossman fold protein, TIGR00730 family"/>
    <property type="match status" value="1"/>
</dbReference>
<organism evidence="4 5">
    <name type="scientific">Aestuariispira insulae</name>
    <dbReference type="NCBI Taxonomy" id="1461337"/>
    <lineage>
        <taxon>Bacteria</taxon>
        <taxon>Pseudomonadati</taxon>
        <taxon>Pseudomonadota</taxon>
        <taxon>Alphaproteobacteria</taxon>
        <taxon>Rhodospirillales</taxon>
        <taxon>Kiloniellaceae</taxon>
        <taxon>Aestuariispira</taxon>
    </lineage>
</organism>
<dbReference type="GO" id="GO:0009691">
    <property type="term" value="P:cytokinin biosynthetic process"/>
    <property type="evidence" value="ECO:0007669"/>
    <property type="project" value="UniProtKB-UniRule"/>
</dbReference>
<dbReference type="EC" id="3.2.2.n1" evidence="3"/>
<dbReference type="InterPro" id="IPR005269">
    <property type="entry name" value="LOG"/>
</dbReference>
<dbReference type="Pfam" id="PF03641">
    <property type="entry name" value="Lysine_decarbox"/>
    <property type="match status" value="1"/>
</dbReference>
<gene>
    <name evidence="4" type="ORF">DFP90_101397</name>
</gene>
<dbReference type="PANTHER" id="PTHR31223:SF70">
    <property type="entry name" value="LOG FAMILY PROTEIN YJL055W"/>
    <property type="match status" value="1"/>
</dbReference>
<keyword evidence="5" id="KW-1185">Reference proteome</keyword>
<sequence>MPNIKSVCVYCGSSSNVRESYRQCAIDFGRQLAESGRSLVYGGGKVGLMGLVADSTINNGGEVLGVIPEFLRDLEVGHGGVTELVITENMHERKMIMAERADAFVALPGGLGTLDETFEILTWKQLKLHDKPVIILNIDGYWDSLIELIHKQVAENFAKEANLELFQVVTSVEEAIEALEKSPAPTHDIESKWT</sequence>
<dbReference type="Gene3D" id="3.40.50.450">
    <property type="match status" value="1"/>
</dbReference>
<accession>A0A3D9HXH9</accession>
<dbReference type="InterPro" id="IPR031100">
    <property type="entry name" value="LOG_fam"/>
</dbReference>
<name>A0A3D9HXH9_9PROT</name>
<dbReference type="Proteomes" id="UP000256845">
    <property type="component" value="Unassembled WGS sequence"/>
</dbReference>
<comment type="catalytic activity">
    <reaction evidence="1">
        <text>AMP + H2O = D-ribose 5-phosphate + adenine</text>
        <dbReference type="Rhea" id="RHEA:20129"/>
        <dbReference type="ChEBI" id="CHEBI:15377"/>
        <dbReference type="ChEBI" id="CHEBI:16708"/>
        <dbReference type="ChEBI" id="CHEBI:78346"/>
        <dbReference type="ChEBI" id="CHEBI:456215"/>
        <dbReference type="EC" id="3.2.2.4"/>
    </reaction>
</comment>
<evidence type="ECO:0000256" key="3">
    <source>
        <dbReference type="RuleBase" id="RU363015"/>
    </source>
</evidence>
<dbReference type="SUPFAM" id="SSF102405">
    <property type="entry name" value="MCP/YpsA-like"/>
    <property type="match status" value="1"/>
</dbReference>
<dbReference type="PANTHER" id="PTHR31223">
    <property type="entry name" value="LOG FAMILY PROTEIN YJL055W"/>
    <property type="match status" value="1"/>
</dbReference>
<comment type="similarity">
    <text evidence="2 3">Belongs to the LOG family.</text>
</comment>
<dbReference type="OrthoDB" id="9801098at2"/>
<keyword evidence="3" id="KW-0378">Hydrolase</keyword>
<evidence type="ECO:0000313" key="4">
    <source>
        <dbReference type="EMBL" id="RED53606.1"/>
    </source>
</evidence>
<protein>
    <recommendedName>
        <fullName evidence="3">Cytokinin riboside 5'-monophosphate phosphoribohydrolase</fullName>
        <ecNumber evidence="3">3.2.2.n1</ecNumber>
    </recommendedName>
</protein>
<evidence type="ECO:0000256" key="2">
    <source>
        <dbReference type="ARBA" id="ARBA00006763"/>
    </source>
</evidence>
<dbReference type="RefSeq" id="WP_115934731.1">
    <property type="nucleotide sequence ID" value="NZ_QRDW01000001.1"/>
</dbReference>
<dbReference type="EMBL" id="QRDW01000001">
    <property type="protein sequence ID" value="RED53606.1"/>
    <property type="molecule type" value="Genomic_DNA"/>
</dbReference>